<name>A0AAV7RGX9_PLEWA</name>
<organism evidence="1 2">
    <name type="scientific">Pleurodeles waltl</name>
    <name type="common">Iberian ribbed newt</name>
    <dbReference type="NCBI Taxonomy" id="8319"/>
    <lineage>
        <taxon>Eukaryota</taxon>
        <taxon>Metazoa</taxon>
        <taxon>Chordata</taxon>
        <taxon>Craniata</taxon>
        <taxon>Vertebrata</taxon>
        <taxon>Euteleostomi</taxon>
        <taxon>Amphibia</taxon>
        <taxon>Batrachia</taxon>
        <taxon>Caudata</taxon>
        <taxon>Salamandroidea</taxon>
        <taxon>Salamandridae</taxon>
        <taxon>Pleurodelinae</taxon>
        <taxon>Pleurodeles</taxon>
    </lineage>
</organism>
<sequence length="114" mass="12667">MKRRSRCRVGLTHFARRVASAHLLRFTGTCRLKEVAPCIVTADGAHFQLRYFQNKYHSCETNEEEVPVPRGTNTFCPQGRLGSPAAFHWNMPVEGGRAVSASIYLAISCGSGLR</sequence>
<proteinExistence type="predicted"/>
<keyword evidence="2" id="KW-1185">Reference proteome</keyword>
<accession>A0AAV7RGX9</accession>
<comment type="caution">
    <text evidence="1">The sequence shown here is derived from an EMBL/GenBank/DDBJ whole genome shotgun (WGS) entry which is preliminary data.</text>
</comment>
<gene>
    <name evidence="1" type="ORF">NDU88_004446</name>
</gene>
<evidence type="ECO:0000313" key="1">
    <source>
        <dbReference type="EMBL" id="KAJ1151666.1"/>
    </source>
</evidence>
<reference evidence="1" key="1">
    <citation type="journal article" date="2022" name="bioRxiv">
        <title>Sequencing and chromosome-scale assembly of the giantPleurodeles waltlgenome.</title>
        <authorList>
            <person name="Brown T."/>
            <person name="Elewa A."/>
            <person name="Iarovenko S."/>
            <person name="Subramanian E."/>
            <person name="Araus A.J."/>
            <person name="Petzold A."/>
            <person name="Susuki M."/>
            <person name="Suzuki K.-i.T."/>
            <person name="Hayashi T."/>
            <person name="Toyoda A."/>
            <person name="Oliveira C."/>
            <person name="Osipova E."/>
            <person name="Leigh N.D."/>
            <person name="Simon A."/>
            <person name="Yun M.H."/>
        </authorList>
    </citation>
    <scope>NUCLEOTIDE SEQUENCE</scope>
    <source>
        <strain evidence="1">20211129_DDA</strain>
        <tissue evidence="1">Liver</tissue>
    </source>
</reference>
<evidence type="ECO:0000313" key="2">
    <source>
        <dbReference type="Proteomes" id="UP001066276"/>
    </source>
</evidence>
<dbReference type="Proteomes" id="UP001066276">
    <property type="component" value="Chromosome 5"/>
</dbReference>
<dbReference type="EMBL" id="JANPWB010000009">
    <property type="protein sequence ID" value="KAJ1151666.1"/>
    <property type="molecule type" value="Genomic_DNA"/>
</dbReference>
<protein>
    <submittedName>
        <fullName evidence="1">Uncharacterized protein</fullName>
    </submittedName>
</protein>
<dbReference type="AlphaFoldDB" id="A0AAV7RGX9"/>